<evidence type="ECO:0000313" key="2">
    <source>
        <dbReference type="Proteomes" id="UP000325313"/>
    </source>
</evidence>
<reference evidence="1 2" key="1">
    <citation type="submission" date="2019-05" db="EMBL/GenBank/DDBJ databases">
        <title>Emergence of the Ug99 lineage of the wheat stem rust pathogen through somatic hybridization.</title>
        <authorList>
            <person name="Li F."/>
            <person name="Upadhyaya N.M."/>
            <person name="Sperschneider J."/>
            <person name="Matny O."/>
            <person name="Nguyen-Phuc H."/>
            <person name="Mago R."/>
            <person name="Raley C."/>
            <person name="Miller M.E."/>
            <person name="Silverstein K.A.T."/>
            <person name="Henningsen E."/>
            <person name="Hirsch C.D."/>
            <person name="Visser B."/>
            <person name="Pretorius Z.A."/>
            <person name="Steffenson B.J."/>
            <person name="Schwessinger B."/>
            <person name="Dodds P.N."/>
            <person name="Figueroa M."/>
        </authorList>
    </citation>
    <scope>NUCLEOTIDE SEQUENCE [LARGE SCALE GENOMIC DNA]</scope>
    <source>
        <strain evidence="1 2">Ug99</strain>
    </source>
</reference>
<dbReference type="Proteomes" id="UP000325313">
    <property type="component" value="Unassembled WGS sequence"/>
</dbReference>
<accession>A0A5B0QJX9</accession>
<proteinExistence type="predicted"/>
<protein>
    <submittedName>
        <fullName evidence="1">Uncharacterized protein</fullName>
    </submittedName>
</protein>
<gene>
    <name evidence="1" type="ORF">PGTUg99_003200</name>
</gene>
<comment type="caution">
    <text evidence="1">The sequence shown here is derived from an EMBL/GenBank/DDBJ whole genome shotgun (WGS) entry which is preliminary data.</text>
</comment>
<organism evidence="1 2">
    <name type="scientific">Puccinia graminis f. sp. tritici</name>
    <dbReference type="NCBI Taxonomy" id="56615"/>
    <lineage>
        <taxon>Eukaryota</taxon>
        <taxon>Fungi</taxon>
        <taxon>Dikarya</taxon>
        <taxon>Basidiomycota</taxon>
        <taxon>Pucciniomycotina</taxon>
        <taxon>Pucciniomycetes</taxon>
        <taxon>Pucciniales</taxon>
        <taxon>Pucciniaceae</taxon>
        <taxon>Puccinia</taxon>
    </lineage>
</organism>
<sequence length="145" mass="16421">MLDATHNTVNNHFLSNGKKVSLYTFLIRDPIVGKGLPIAWAFTASAAEKPLAVVLQWLRDSTGMIPQSVMSDCALAIANAVSHVYQDLREQAPRHYWCLFHVLKAFKGQTTTYVRDRSEEAFKEFRSVVYSHVHPITLLNDYLAK</sequence>
<name>A0A5B0QJX9_PUCGR</name>
<dbReference type="AlphaFoldDB" id="A0A5B0QJX9"/>
<evidence type="ECO:0000313" key="1">
    <source>
        <dbReference type="EMBL" id="KAA1113601.1"/>
    </source>
</evidence>
<dbReference type="EMBL" id="VDEP01000276">
    <property type="protein sequence ID" value="KAA1113601.1"/>
    <property type="molecule type" value="Genomic_DNA"/>
</dbReference>